<evidence type="ECO:0000256" key="1">
    <source>
        <dbReference type="SAM" id="MobiDB-lite"/>
    </source>
</evidence>
<dbReference type="Proteomes" id="UP000554482">
    <property type="component" value="Unassembled WGS sequence"/>
</dbReference>
<evidence type="ECO:0000313" key="3">
    <source>
        <dbReference type="Proteomes" id="UP000554482"/>
    </source>
</evidence>
<keyword evidence="3" id="KW-1185">Reference proteome</keyword>
<feature type="region of interest" description="Disordered" evidence="1">
    <location>
        <begin position="1"/>
        <end position="29"/>
    </location>
</feature>
<comment type="caution">
    <text evidence="2">The sequence shown here is derived from an EMBL/GenBank/DDBJ whole genome shotgun (WGS) entry which is preliminary data.</text>
</comment>
<feature type="compositionally biased region" description="Basic residues" evidence="1">
    <location>
        <begin position="61"/>
        <end position="72"/>
    </location>
</feature>
<dbReference type="AlphaFoldDB" id="A0A7J6VTE1"/>
<dbReference type="EMBL" id="JABWDY010027115">
    <property type="protein sequence ID" value="KAF5188163.1"/>
    <property type="molecule type" value="Genomic_DNA"/>
</dbReference>
<feature type="non-terminal residue" evidence="2">
    <location>
        <position position="107"/>
    </location>
</feature>
<evidence type="ECO:0000313" key="2">
    <source>
        <dbReference type="EMBL" id="KAF5188163.1"/>
    </source>
</evidence>
<name>A0A7J6VTE1_THATH</name>
<dbReference type="OrthoDB" id="10605534at2759"/>
<sequence>MSSLRQVSNGRMNLSGHGQSAVGGGYIGRNKSKGKVMFDNEDPEAMCTQCKHQHKNKNCFKKHPELKKRRKPTNASSERIVAKATIANEINDSDEECSDRDNNGTSL</sequence>
<organism evidence="2 3">
    <name type="scientific">Thalictrum thalictroides</name>
    <name type="common">Rue-anemone</name>
    <name type="synonym">Anemone thalictroides</name>
    <dbReference type="NCBI Taxonomy" id="46969"/>
    <lineage>
        <taxon>Eukaryota</taxon>
        <taxon>Viridiplantae</taxon>
        <taxon>Streptophyta</taxon>
        <taxon>Embryophyta</taxon>
        <taxon>Tracheophyta</taxon>
        <taxon>Spermatophyta</taxon>
        <taxon>Magnoliopsida</taxon>
        <taxon>Ranunculales</taxon>
        <taxon>Ranunculaceae</taxon>
        <taxon>Thalictroideae</taxon>
        <taxon>Thalictrum</taxon>
    </lineage>
</organism>
<accession>A0A7J6VTE1</accession>
<feature type="compositionally biased region" description="Polar residues" evidence="1">
    <location>
        <begin position="1"/>
        <end position="18"/>
    </location>
</feature>
<proteinExistence type="predicted"/>
<protein>
    <submittedName>
        <fullName evidence="2">Uncharacterized protein</fullName>
    </submittedName>
</protein>
<feature type="region of interest" description="Disordered" evidence="1">
    <location>
        <begin position="61"/>
        <end position="107"/>
    </location>
</feature>
<gene>
    <name evidence="2" type="ORF">FRX31_022250</name>
</gene>
<reference evidence="2 3" key="1">
    <citation type="submission" date="2020-06" db="EMBL/GenBank/DDBJ databases">
        <title>Transcriptomic and genomic resources for Thalictrum thalictroides and T. hernandezii: Facilitating candidate gene discovery in an emerging model plant lineage.</title>
        <authorList>
            <person name="Arias T."/>
            <person name="Riano-Pachon D.M."/>
            <person name="Di Stilio V.S."/>
        </authorList>
    </citation>
    <scope>NUCLEOTIDE SEQUENCE [LARGE SCALE GENOMIC DNA]</scope>
    <source>
        <strain evidence="3">cv. WT478/WT964</strain>
        <tissue evidence="2">Leaves</tissue>
    </source>
</reference>